<name>A0A3B0TI00_9ZZZZ</name>
<sequence length="322" mass="34501">MLAPLSGITDAPFRRLAHRFGASMVVSEMMAGRDLANGRPEALRKAVGRGDIAPFVVQLAGREPRWMALGARIAEDLGANIIDINMGCPAKKVTGGRSGSALMREPDRALALVAAVRGAVSVPVTVKMRTGWDAASRNAPELARAVAGEGVAMITVHGRTRQQFYRGRADWPFIAKVKAAVDIPVIANGDVQTYDDAAEILRVSGADGVMVGRGAQGRPWFPGAAARFVDTGVRHAGPRGHDLADLMYEHYDAMLSHYGLAWGLRAARKHLGWYVERAGLAPRIAKVWRARFCQDDDVGRVKAAIRRFAEETEAGTDGGAAA</sequence>
<gene>
    <name evidence="13" type="ORF">MNBD_ALPHA09-517</name>
</gene>
<evidence type="ECO:0000256" key="3">
    <source>
        <dbReference type="ARBA" id="ARBA00022555"/>
    </source>
</evidence>
<accession>A0A3B0TI00</accession>
<dbReference type="InterPro" id="IPR018517">
    <property type="entry name" value="tRNA_hU_synthase_CS"/>
</dbReference>
<keyword evidence="5" id="KW-0288">FMN</keyword>
<keyword evidence="6" id="KW-0819">tRNA processing</keyword>
<dbReference type="InterPro" id="IPR001269">
    <property type="entry name" value="DUS_fam"/>
</dbReference>
<organism evidence="13">
    <name type="scientific">hydrothermal vent metagenome</name>
    <dbReference type="NCBI Taxonomy" id="652676"/>
    <lineage>
        <taxon>unclassified sequences</taxon>
        <taxon>metagenomes</taxon>
        <taxon>ecological metagenomes</taxon>
    </lineage>
</organism>
<dbReference type="InterPro" id="IPR035587">
    <property type="entry name" value="DUS-like_FMN-bd"/>
</dbReference>
<dbReference type="PANTHER" id="PTHR45846:SF1">
    <property type="entry name" value="TRNA-DIHYDROURIDINE(47) SYNTHASE [NAD(P)(+)]-LIKE"/>
    <property type="match status" value="1"/>
</dbReference>
<dbReference type="PANTHER" id="PTHR45846">
    <property type="entry name" value="TRNA-DIHYDROURIDINE(47) SYNTHASE [NAD(P)(+)]-LIKE"/>
    <property type="match status" value="1"/>
</dbReference>
<dbReference type="CDD" id="cd02801">
    <property type="entry name" value="DUS_like_FMN"/>
    <property type="match status" value="1"/>
</dbReference>
<dbReference type="PROSITE" id="PS01136">
    <property type="entry name" value="UPF0034"/>
    <property type="match status" value="1"/>
</dbReference>
<evidence type="ECO:0000256" key="9">
    <source>
        <dbReference type="ARBA" id="ARBA00023002"/>
    </source>
</evidence>
<dbReference type="InterPro" id="IPR024036">
    <property type="entry name" value="tRNA-dHydroUridine_Synthase_C"/>
</dbReference>
<dbReference type="AlphaFoldDB" id="A0A3B0TI00"/>
<dbReference type="Gene3D" id="1.10.1200.80">
    <property type="entry name" value="Putative flavin oxidoreducatase, domain 2"/>
    <property type="match status" value="1"/>
</dbReference>
<keyword evidence="3" id="KW-0820">tRNA-binding</keyword>
<dbReference type="InterPro" id="IPR004652">
    <property type="entry name" value="DusB-like"/>
</dbReference>
<evidence type="ECO:0000256" key="6">
    <source>
        <dbReference type="ARBA" id="ARBA00022694"/>
    </source>
</evidence>
<evidence type="ECO:0000313" key="13">
    <source>
        <dbReference type="EMBL" id="VAW17568.1"/>
    </source>
</evidence>
<evidence type="ECO:0000256" key="8">
    <source>
        <dbReference type="ARBA" id="ARBA00022884"/>
    </source>
</evidence>
<evidence type="ECO:0000256" key="2">
    <source>
        <dbReference type="ARBA" id="ARBA00002790"/>
    </source>
</evidence>
<evidence type="ECO:0000256" key="11">
    <source>
        <dbReference type="ARBA" id="ARBA00048802"/>
    </source>
</evidence>
<comment type="catalytic activity">
    <reaction evidence="10">
        <text>a 5,6-dihydrouridine in tRNA + NADP(+) = a uridine in tRNA + NADPH + H(+)</text>
        <dbReference type="Rhea" id="RHEA:23624"/>
        <dbReference type="Rhea" id="RHEA-COMP:13339"/>
        <dbReference type="Rhea" id="RHEA-COMP:13887"/>
        <dbReference type="ChEBI" id="CHEBI:15378"/>
        <dbReference type="ChEBI" id="CHEBI:57783"/>
        <dbReference type="ChEBI" id="CHEBI:58349"/>
        <dbReference type="ChEBI" id="CHEBI:65315"/>
        <dbReference type="ChEBI" id="CHEBI:74443"/>
    </reaction>
</comment>
<keyword evidence="9" id="KW-0560">Oxidoreductase</keyword>
<dbReference type="Gene3D" id="3.20.20.70">
    <property type="entry name" value="Aldolase class I"/>
    <property type="match status" value="1"/>
</dbReference>
<reference evidence="13" key="1">
    <citation type="submission" date="2018-06" db="EMBL/GenBank/DDBJ databases">
        <authorList>
            <person name="Zhirakovskaya E."/>
        </authorList>
    </citation>
    <scope>NUCLEOTIDE SEQUENCE</scope>
</reference>
<dbReference type="InterPro" id="IPR013785">
    <property type="entry name" value="Aldolase_TIM"/>
</dbReference>
<proteinExistence type="predicted"/>
<dbReference type="GO" id="GO:0017150">
    <property type="term" value="F:tRNA dihydrouridine synthase activity"/>
    <property type="evidence" value="ECO:0007669"/>
    <property type="project" value="InterPro"/>
</dbReference>
<dbReference type="SUPFAM" id="SSF51395">
    <property type="entry name" value="FMN-linked oxidoreductases"/>
    <property type="match status" value="1"/>
</dbReference>
<evidence type="ECO:0000256" key="7">
    <source>
        <dbReference type="ARBA" id="ARBA00022857"/>
    </source>
</evidence>
<protein>
    <submittedName>
        <fullName evidence="13">tRNA-dihydrouridine synthase DusB</fullName>
    </submittedName>
</protein>
<dbReference type="GO" id="GO:0000049">
    <property type="term" value="F:tRNA binding"/>
    <property type="evidence" value="ECO:0007669"/>
    <property type="project" value="UniProtKB-KW"/>
</dbReference>
<dbReference type="EMBL" id="UOEM01000105">
    <property type="protein sequence ID" value="VAW17568.1"/>
    <property type="molecule type" value="Genomic_DNA"/>
</dbReference>
<comment type="cofactor">
    <cofactor evidence="1">
        <name>FMN</name>
        <dbReference type="ChEBI" id="CHEBI:58210"/>
    </cofactor>
</comment>
<evidence type="ECO:0000256" key="10">
    <source>
        <dbReference type="ARBA" id="ARBA00048205"/>
    </source>
</evidence>
<keyword evidence="8" id="KW-0694">RNA-binding</keyword>
<keyword evidence="4" id="KW-0285">Flavoprotein</keyword>
<dbReference type="GO" id="GO:0050660">
    <property type="term" value="F:flavin adenine dinucleotide binding"/>
    <property type="evidence" value="ECO:0007669"/>
    <property type="project" value="InterPro"/>
</dbReference>
<feature type="domain" description="DUS-like FMN-binding" evidence="12">
    <location>
        <begin position="1"/>
        <end position="298"/>
    </location>
</feature>
<evidence type="ECO:0000256" key="5">
    <source>
        <dbReference type="ARBA" id="ARBA00022643"/>
    </source>
</evidence>
<evidence type="ECO:0000256" key="1">
    <source>
        <dbReference type="ARBA" id="ARBA00001917"/>
    </source>
</evidence>
<keyword evidence="7" id="KW-0521">NADP</keyword>
<dbReference type="NCBIfam" id="TIGR00737">
    <property type="entry name" value="nifR3_yhdG"/>
    <property type="match status" value="1"/>
</dbReference>
<dbReference type="PIRSF" id="PIRSF006621">
    <property type="entry name" value="Dus"/>
    <property type="match status" value="1"/>
</dbReference>
<dbReference type="Pfam" id="PF01207">
    <property type="entry name" value="Dus"/>
    <property type="match status" value="1"/>
</dbReference>
<comment type="catalytic activity">
    <reaction evidence="11">
        <text>a 5,6-dihydrouridine in tRNA + NAD(+) = a uridine in tRNA + NADH + H(+)</text>
        <dbReference type="Rhea" id="RHEA:54452"/>
        <dbReference type="Rhea" id="RHEA-COMP:13339"/>
        <dbReference type="Rhea" id="RHEA-COMP:13887"/>
        <dbReference type="ChEBI" id="CHEBI:15378"/>
        <dbReference type="ChEBI" id="CHEBI:57540"/>
        <dbReference type="ChEBI" id="CHEBI:57945"/>
        <dbReference type="ChEBI" id="CHEBI:65315"/>
        <dbReference type="ChEBI" id="CHEBI:74443"/>
    </reaction>
</comment>
<evidence type="ECO:0000259" key="12">
    <source>
        <dbReference type="Pfam" id="PF01207"/>
    </source>
</evidence>
<evidence type="ECO:0000256" key="4">
    <source>
        <dbReference type="ARBA" id="ARBA00022630"/>
    </source>
</evidence>
<comment type="function">
    <text evidence="2">Catalyzes the synthesis of 5,6-dihydrouridine (D), a modified base found in the D-loop of most tRNAs, via the reduction of the C5-C6 double bond in target uridines.</text>
</comment>